<dbReference type="SUPFAM" id="SSF56112">
    <property type="entry name" value="Protein kinase-like (PK-like)"/>
    <property type="match status" value="1"/>
</dbReference>
<reference evidence="17" key="3">
    <citation type="submission" date="2018-07" db="EMBL/GenBank/DDBJ databases">
        <title>WGS assembly of Glycine max.</title>
        <authorList>
            <person name="Schmutz J."/>
            <person name="Cannon S."/>
            <person name="Schlueter J."/>
            <person name="Ma J."/>
            <person name="Mitros T."/>
            <person name="Nelson W."/>
            <person name="Hyten D."/>
            <person name="Song Q."/>
            <person name="Thelen J."/>
            <person name="Cheng J."/>
            <person name="Xu D."/>
            <person name="Hellsten U."/>
            <person name="May G."/>
            <person name="Yu Y."/>
            <person name="Sakurai T."/>
            <person name="Umezawa T."/>
            <person name="Bhattacharyya M."/>
            <person name="Sandhu D."/>
            <person name="Valliyodan B."/>
            <person name="Lindquist E."/>
            <person name="Peto M."/>
            <person name="Grant D."/>
            <person name="Shu S."/>
            <person name="Goodstein D."/>
            <person name="Barry K."/>
            <person name="Futrell-Griggs M."/>
            <person name="Abernathy B."/>
            <person name="Du J."/>
            <person name="Tian Z."/>
            <person name="Zhu L."/>
            <person name="Gill N."/>
            <person name="Joshi T."/>
            <person name="Libault M."/>
            <person name="Sethuraman A."/>
            <person name="Zhang X."/>
            <person name="Shinozaki K."/>
            <person name="Nguyen H."/>
            <person name="Wing R."/>
            <person name="Cregan P."/>
            <person name="Specht J."/>
            <person name="Grimwood J."/>
            <person name="Rokhsar D."/>
            <person name="Stacey G."/>
            <person name="Shoemaker R."/>
            <person name="Jackson S."/>
        </authorList>
    </citation>
    <scope>NUCLEOTIDE SEQUENCE</scope>
    <source>
        <tissue evidence="17">Callus</tissue>
    </source>
</reference>
<dbReference type="InterPro" id="IPR032675">
    <property type="entry name" value="LRR_dom_sf"/>
</dbReference>
<dbReference type="FunFam" id="1.10.510.10:FF:001023">
    <property type="entry name" value="Os07g0541700 protein"/>
    <property type="match status" value="1"/>
</dbReference>
<dbReference type="InParanoid" id="I1M5F2"/>
<evidence type="ECO:0000256" key="15">
    <source>
        <dbReference type="SAM" id="Phobius"/>
    </source>
</evidence>
<keyword evidence="3" id="KW-0723">Serine/threonine-protein kinase</keyword>
<keyword evidence="10" id="KW-0067">ATP-binding</keyword>
<reference evidence="18" key="2">
    <citation type="submission" date="2018-02" db="UniProtKB">
        <authorList>
            <consortium name="EnsemblPlants"/>
        </authorList>
    </citation>
    <scope>IDENTIFICATION</scope>
    <source>
        <strain evidence="18">Williams 82</strain>
    </source>
</reference>
<keyword evidence="8" id="KW-0547">Nucleotide-binding</keyword>
<comment type="subcellular location">
    <subcellularLocation>
        <location evidence="1">Membrane</location>
    </subcellularLocation>
</comment>
<evidence type="ECO:0000256" key="2">
    <source>
        <dbReference type="ARBA" id="ARBA00012513"/>
    </source>
</evidence>
<evidence type="ECO:0000259" key="16">
    <source>
        <dbReference type="PROSITE" id="PS50011"/>
    </source>
</evidence>
<keyword evidence="19" id="KW-1185">Reference proteome</keyword>
<keyword evidence="9" id="KW-0418">Kinase</keyword>
<dbReference type="PANTHER" id="PTHR45631">
    <property type="entry name" value="OS07G0107800 PROTEIN-RELATED"/>
    <property type="match status" value="1"/>
</dbReference>
<keyword evidence="7" id="KW-0677">Repeat</keyword>
<dbReference type="InterPro" id="IPR001245">
    <property type="entry name" value="Ser-Thr/Tyr_kinase_cat_dom"/>
</dbReference>
<evidence type="ECO:0000256" key="11">
    <source>
        <dbReference type="ARBA" id="ARBA00022989"/>
    </source>
</evidence>
<dbReference type="GO" id="GO:0005524">
    <property type="term" value="F:ATP binding"/>
    <property type="evidence" value="ECO:0007669"/>
    <property type="project" value="UniProtKB-KW"/>
</dbReference>
<protein>
    <recommendedName>
        <fullName evidence="2">non-specific serine/threonine protein kinase</fullName>
        <ecNumber evidence="2">2.7.11.1</ecNumber>
    </recommendedName>
</protein>
<keyword evidence="11 15" id="KW-1133">Transmembrane helix</keyword>
<evidence type="ECO:0000313" key="17">
    <source>
        <dbReference type="EMBL" id="KRH23360.1"/>
    </source>
</evidence>
<dbReference type="eggNOG" id="ENOG502QQCZ">
    <property type="taxonomic scope" value="Eukaryota"/>
</dbReference>
<dbReference type="Gramene" id="KRH23360">
    <property type="protein sequence ID" value="KRH23360"/>
    <property type="gene ID" value="GLYMA_13G353000"/>
</dbReference>
<dbReference type="EnsemblPlants" id="KRH23360">
    <property type="protein sequence ID" value="KRH23360"/>
    <property type="gene ID" value="GLYMA_13G353000"/>
</dbReference>
<keyword evidence="5" id="KW-0808">Transferase</keyword>
<evidence type="ECO:0000256" key="7">
    <source>
        <dbReference type="ARBA" id="ARBA00022737"/>
    </source>
</evidence>
<evidence type="ECO:0000256" key="4">
    <source>
        <dbReference type="ARBA" id="ARBA00022614"/>
    </source>
</evidence>
<dbReference type="PROSITE" id="PS50011">
    <property type="entry name" value="PROTEIN_KINASE_DOM"/>
    <property type="match status" value="1"/>
</dbReference>
<sequence length="474" mass="52873">MGIKSHYILTSSVRKSWQGDPCAPSKYSWNGLNRSNNGYNSPTIIALDLSNNILTGPLPDFSQLQHLKALNLSGNRLSDEIPSLLTERSNNGSLSLRFCVGNPYLCRVSPCEEDKKNIALLVAGILSAVVFFIALGIVLNIIWRRRCNRKPALKQAVRSNEEIVLKTNNTQYTYSQILTITDNFDKMIGKGGCGIVYLGSLQDGTQVAVKMLLPKCPQGSQQFQTEAQLLMRVHHKNLASFLGYCNEVGHTGIIYEYMAYGNLEEYLSDARREPLSWRQRIQIAVDAAQGIEYLHHGCKPPIIHRDIKTANILLNEKMQAKVADFGFSKLFSAENESHVSTVVIGTFGYVDPEYYTSSRLTEKIDLITGQPAIIKGHQNTHIAQWVDNFLVRGDIQQIVDPRLRGDFDFGSMWKALEAAIACVPSISIQRPSMSYIVSELKESLEMEAAREKEGINSIEMNVVDLEALSGPDAR</sequence>
<keyword evidence="12 15" id="KW-0472">Membrane</keyword>
<proteinExistence type="predicted"/>
<evidence type="ECO:0000256" key="1">
    <source>
        <dbReference type="ARBA" id="ARBA00004370"/>
    </source>
</evidence>
<dbReference type="InterPro" id="IPR011009">
    <property type="entry name" value="Kinase-like_dom_sf"/>
</dbReference>
<gene>
    <name evidence="17" type="ORF">GLYMA_13G353000</name>
</gene>
<feature type="transmembrane region" description="Helical" evidence="15">
    <location>
        <begin position="118"/>
        <end position="143"/>
    </location>
</feature>
<dbReference type="PANTHER" id="PTHR45631:SF206">
    <property type="entry name" value="PROTEIN KINASE DOMAIN-CONTAINING PROTEIN"/>
    <property type="match status" value="1"/>
</dbReference>
<dbReference type="EC" id="2.7.11.1" evidence="2"/>
<dbReference type="GO" id="GO:0016020">
    <property type="term" value="C:membrane"/>
    <property type="evidence" value="ECO:0007669"/>
    <property type="project" value="UniProtKB-SubCell"/>
</dbReference>
<evidence type="ECO:0000256" key="10">
    <source>
        <dbReference type="ARBA" id="ARBA00022840"/>
    </source>
</evidence>
<dbReference type="InterPro" id="IPR001611">
    <property type="entry name" value="Leu-rich_rpt"/>
</dbReference>
<dbReference type="HOGENOM" id="CLU_000288_92_6_1"/>
<evidence type="ECO:0000313" key="18">
    <source>
        <dbReference type="EnsemblPlants" id="KRH23360"/>
    </source>
</evidence>
<evidence type="ECO:0000256" key="9">
    <source>
        <dbReference type="ARBA" id="ARBA00022777"/>
    </source>
</evidence>
<dbReference type="SMART" id="SM00220">
    <property type="entry name" value="S_TKc"/>
    <property type="match status" value="1"/>
</dbReference>
<evidence type="ECO:0000256" key="12">
    <source>
        <dbReference type="ARBA" id="ARBA00023136"/>
    </source>
</evidence>
<reference evidence="17 18" key="1">
    <citation type="journal article" date="2010" name="Nature">
        <title>Genome sequence of the palaeopolyploid soybean.</title>
        <authorList>
            <person name="Schmutz J."/>
            <person name="Cannon S.B."/>
            <person name="Schlueter J."/>
            <person name="Ma J."/>
            <person name="Mitros T."/>
            <person name="Nelson W."/>
            <person name="Hyten D.L."/>
            <person name="Song Q."/>
            <person name="Thelen J.J."/>
            <person name="Cheng J."/>
            <person name="Xu D."/>
            <person name="Hellsten U."/>
            <person name="May G.D."/>
            <person name="Yu Y."/>
            <person name="Sakurai T."/>
            <person name="Umezawa T."/>
            <person name="Bhattacharyya M.K."/>
            <person name="Sandhu D."/>
            <person name="Valliyodan B."/>
            <person name="Lindquist E."/>
            <person name="Peto M."/>
            <person name="Grant D."/>
            <person name="Shu S."/>
            <person name="Goodstein D."/>
            <person name="Barry K."/>
            <person name="Futrell-Griggs M."/>
            <person name="Abernathy B."/>
            <person name="Du J."/>
            <person name="Tian Z."/>
            <person name="Zhu L."/>
            <person name="Gill N."/>
            <person name="Joshi T."/>
            <person name="Libault M."/>
            <person name="Sethuraman A."/>
            <person name="Zhang X.-C."/>
            <person name="Shinozaki K."/>
            <person name="Nguyen H.T."/>
            <person name="Wing R.A."/>
            <person name="Cregan P."/>
            <person name="Specht J."/>
            <person name="Grimwood J."/>
            <person name="Rokhsar D."/>
            <person name="Stacey G."/>
            <person name="Shoemaker R.C."/>
            <person name="Jackson S.A."/>
        </authorList>
    </citation>
    <scope>NUCLEOTIDE SEQUENCE</scope>
    <source>
        <strain evidence="18">cv. Williams 82</strain>
        <tissue evidence="17">Callus</tissue>
    </source>
</reference>
<dbReference type="EMBL" id="CM000846">
    <property type="protein sequence ID" value="KRH23360.1"/>
    <property type="molecule type" value="Genomic_DNA"/>
</dbReference>
<dbReference type="Gene3D" id="3.30.200.20">
    <property type="entry name" value="Phosphorylase Kinase, domain 1"/>
    <property type="match status" value="1"/>
</dbReference>
<comment type="catalytic activity">
    <reaction evidence="14">
        <text>L-seryl-[protein] + ATP = O-phospho-L-seryl-[protein] + ADP + H(+)</text>
        <dbReference type="Rhea" id="RHEA:17989"/>
        <dbReference type="Rhea" id="RHEA-COMP:9863"/>
        <dbReference type="Rhea" id="RHEA-COMP:11604"/>
        <dbReference type="ChEBI" id="CHEBI:15378"/>
        <dbReference type="ChEBI" id="CHEBI:29999"/>
        <dbReference type="ChEBI" id="CHEBI:30616"/>
        <dbReference type="ChEBI" id="CHEBI:83421"/>
        <dbReference type="ChEBI" id="CHEBI:456216"/>
        <dbReference type="EC" id="2.7.11.1"/>
    </reaction>
</comment>
<dbReference type="InterPro" id="IPR008271">
    <property type="entry name" value="Ser/Thr_kinase_AS"/>
</dbReference>
<evidence type="ECO:0000256" key="8">
    <source>
        <dbReference type="ARBA" id="ARBA00022741"/>
    </source>
</evidence>
<dbReference type="Pfam" id="PF07714">
    <property type="entry name" value="PK_Tyr_Ser-Thr"/>
    <property type="match status" value="1"/>
</dbReference>
<dbReference type="PROSITE" id="PS00108">
    <property type="entry name" value="PROTEIN_KINASE_ST"/>
    <property type="match status" value="1"/>
</dbReference>
<dbReference type="OMA" id="DNNPEYH"/>
<dbReference type="GO" id="GO:0004674">
    <property type="term" value="F:protein serine/threonine kinase activity"/>
    <property type="evidence" value="ECO:0007669"/>
    <property type="project" value="UniProtKB-KW"/>
</dbReference>
<feature type="domain" description="Protein kinase" evidence="16">
    <location>
        <begin position="182"/>
        <end position="474"/>
    </location>
</feature>
<accession>I1M5F2</accession>
<dbReference type="SMR" id="I1M5F2"/>
<keyword evidence="6 15" id="KW-0812">Transmembrane</keyword>
<dbReference type="PROSITE" id="PS51450">
    <property type="entry name" value="LRR"/>
    <property type="match status" value="1"/>
</dbReference>
<dbReference type="Gene3D" id="3.80.10.10">
    <property type="entry name" value="Ribonuclease Inhibitor"/>
    <property type="match status" value="1"/>
</dbReference>
<dbReference type="InterPro" id="IPR000719">
    <property type="entry name" value="Prot_kinase_dom"/>
</dbReference>
<organism evidence="17">
    <name type="scientific">Glycine max</name>
    <name type="common">Soybean</name>
    <name type="synonym">Glycine hispida</name>
    <dbReference type="NCBI Taxonomy" id="3847"/>
    <lineage>
        <taxon>Eukaryota</taxon>
        <taxon>Viridiplantae</taxon>
        <taxon>Streptophyta</taxon>
        <taxon>Embryophyta</taxon>
        <taxon>Tracheophyta</taxon>
        <taxon>Spermatophyta</taxon>
        <taxon>Magnoliopsida</taxon>
        <taxon>eudicotyledons</taxon>
        <taxon>Gunneridae</taxon>
        <taxon>Pentapetalae</taxon>
        <taxon>rosids</taxon>
        <taxon>fabids</taxon>
        <taxon>Fabales</taxon>
        <taxon>Fabaceae</taxon>
        <taxon>Papilionoideae</taxon>
        <taxon>50 kb inversion clade</taxon>
        <taxon>NPAAA clade</taxon>
        <taxon>indigoferoid/millettioid clade</taxon>
        <taxon>Phaseoleae</taxon>
        <taxon>Glycine</taxon>
        <taxon>Glycine subgen. Soja</taxon>
    </lineage>
</organism>
<evidence type="ECO:0000256" key="14">
    <source>
        <dbReference type="ARBA" id="ARBA00048679"/>
    </source>
</evidence>
<evidence type="ECO:0000256" key="13">
    <source>
        <dbReference type="ARBA" id="ARBA00047899"/>
    </source>
</evidence>
<keyword evidence="4" id="KW-0433">Leucine-rich repeat</keyword>
<dbReference type="Pfam" id="PF00560">
    <property type="entry name" value="LRR_1"/>
    <property type="match status" value="1"/>
</dbReference>
<dbReference type="Gene3D" id="1.10.510.10">
    <property type="entry name" value="Transferase(Phosphotransferase) domain 1"/>
    <property type="match status" value="1"/>
</dbReference>
<evidence type="ECO:0000256" key="6">
    <source>
        <dbReference type="ARBA" id="ARBA00022692"/>
    </source>
</evidence>
<dbReference type="AlphaFoldDB" id="I1M5F2"/>
<evidence type="ECO:0000313" key="19">
    <source>
        <dbReference type="Proteomes" id="UP000008827"/>
    </source>
</evidence>
<evidence type="ECO:0000256" key="5">
    <source>
        <dbReference type="ARBA" id="ARBA00022679"/>
    </source>
</evidence>
<evidence type="ECO:0000256" key="3">
    <source>
        <dbReference type="ARBA" id="ARBA00022527"/>
    </source>
</evidence>
<dbReference type="PaxDb" id="3847-GLYMA13G42950.1"/>
<comment type="catalytic activity">
    <reaction evidence="13">
        <text>L-threonyl-[protein] + ATP = O-phospho-L-threonyl-[protein] + ADP + H(+)</text>
        <dbReference type="Rhea" id="RHEA:46608"/>
        <dbReference type="Rhea" id="RHEA-COMP:11060"/>
        <dbReference type="Rhea" id="RHEA-COMP:11605"/>
        <dbReference type="ChEBI" id="CHEBI:15378"/>
        <dbReference type="ChEBI" id="CHEBI:30013"/>
        <dbReference type="ChEBI" id="CHEBI:30616"/>
        <dbReference type="ChEBI" id="CHEBI:61977"/>
        <dbReference type="ChEBI" id="CHEBI:456216"/>
        <dbReference type="EC" id="2.7.11.1"/>
    </reaction>
</comment>
<name>I1M5F2_SOYBN</name>
<dbReference type="SUPFAM" id="SSF52058">
    <property type="entry name" value="L domain-like"/>
    <property type="match status" value="1"/>
</dbReference>
<dbReference type="Proteomes" id="UP000008827">
    <property type="component" value="Chromosome 13"/>
</dbReference>